<comment type="caution">
    <text evidence="2">The sequence shown here is derived from an EMBL/GenBank/DDBJ whole genome shotgun (WGS) entry which is preliminary data.</text>
</comment>
<evidence type="ECO:0000259" key="1">
    <source>
        <dbReference type="Pfam" id="PF22790"/>
    </source>
</evidence>
<evidence type="ECO:0000313" key="3">
    <source>
        <dbReference type="Proteomes" id="UP001211894"/>
    </source>
</evidence>
<dbReference type="Pfam" id="PF22790">
    <property type="entry name" value="YkoP"/>
    <property type="match status" value="1"/>
</dbReference>
<proteinExistence type="predicted"/>
<sequence length="184" mass="21845">MKRFFLTIWHLIDPFYYFFSRLTFIDRRRKSIFRVRLTKYKGIDVMLSDGTTIKKNDVLIKIHLHNVKLIREFQNIESAVRRGVLIYQKVLSSMPTLAEYVSNHQKAEQIKGIIGITTLHKGIDRLGFEAVQPANRFYKCLKKMTQLPILFLTTRPFSFRNIPPSQYLFISKEKLFDSYLHPKN</sequence>
<organism evidence="2 3">
    <name type="scientific">Bacillus changyiensis</name>
    <dbReference type="NCBI Taxonomy" id="3004103"/>
    <lineage>
        <taxon>Bacteria</taxon>
        <taxon>Bacillati</taxon>
        <taxon>Bacillota</taxon>
        <taxon>Bacilli</taxon>
        <taxon>Bacillales</taxon>
        <taxon>Bacillaceae</taxon>
        <taxon>Bacillus</taxon>
    </lineage>
</organism>
<protein>
    <recommendedName>
        <fullName evidence="1">YkoP-like domain-containing protein</fullName>
    </recommendedName>
</protein>
<feature type="domain" description="YkoP-like" evidence="1">
    <location>
        <begin position="2"/>
        <end position="179"/>
    </location>
</feature>
<dbReference type="RefSeq" id="WP_271341910.1">
    <property type="nucleotide sequence ID" value="NZ_JAQKAB010000012.1"/>
</dbReference>
<name>A0ABT4X733_9BACI</name>
<evidence type="ECO:0000313" key="2">
    <source>
        <dbReference type="EMBL" id="MDA7028098.1"/>
    </source>
</evidence>
<dbReference type="InterPro" id="IPR054467">
    <property type="entry name" value="YkoP-like_dom"/>
</dbReference>
<reference evidence="2 3" key="1">
    <citation type="submission" date="2023-01" db="EMBL/GenBank/DDBJ databases">
        <title>Bacillus changyiensis sp. nov., isolated from a coastal deposit.</title>
        <authorList>
            <person name="Xiao G."/>
            <person name="Lai Q."/>
            <person name="Hu Z."/>
            <person name="Shao Z."/>
        </authorList>
    </citation>
    <scope>NUCLEOTIDE SEQUENCE [LARGE SCALE GENOMIC DNA]</scope>
    <source>
        <strain evidence="2 3">CLL-7-23</strain>
    </source>
</reference>
<gene>
    <name evidence="2" type="ORF">PJ311_16105</name>
</gene>
<dbReference type="Proteomes" id="UP001211894">
    <property type="component" value="Unassembled WGS sequence"/>
</dbReference>
<accession>A0ABT4X733</accession>
<dbReference type="EMBL" id="JAQKAB010000012">
    <property type="protein sequence ID" value="MDA7028098.1"/>
    <property type="molecule type" value="Genomic_DNA"/>
</dbReference>
<keyword evidence="3" id="KW-1185">Reference proteome</keyword>